<evidence type="ECO:0000313" key="2">
    <source>
        <dbReference type="Proteomes" id="UP001251870"/>
    </source>
</evidence>
<comment type="caution">
    <text evidence="1">The sequence shown here is derived from an EMBL/GenBank/DDBJ whole genome shotgun (WGS) entry which is preliminary data.</text>
</comment>
<protein>
    <submittedName>
        <fullName evidence="1">Uncharacterized protein</fullName>
    </submittedName>
</protein>
<accession>A0ABU2DVR5</accession>
<keyword evidence="2" id="KW-1185">Reference proteome</keyword>
<sequence>MAEWQGPTLEESISGARPLFLIHRSHQNANRLPETINYLADSHGDDLALGAVARLPKMTVNTMKTFAQAVSHVPVRIVDPELWRHPGSGWPGAKDLKSPANEWAYLTKQPEKPVRTWAKAVLDVQRESNASVLLSATGWVSSVEGQHSLQRALTWADASRQDAGSSPLWVNLTLDYSWLTDKRLRNALIEEIVESNEQHWYLRFWWPEVPTRYGQLQDESVLEGYRILARECDVE</sequence>
<dbReference type="RefSeq" id="WP_310549463.1">
    <property type="nucleotide sequence ID" value="NZ_JAVKGR010000034.1"/>
</dbReference>
<dbReference type="EMBL" id="JAVKGR010000034">
    <property type="protein sequence ID" value="MDR8020486.1"/>
    <property type="molecule type" value="Genomic_DNA"/>
</dbReference>
<name>A0ABU2DVR5_9MICC</name>
<gene>
    <name evidence="1" type="ORF">RIL96_13075</name>
</gene>
<organism evidence="1 2">
    <name type="scientific">Nesterenkonia aerolata</name>
    <dbReference type="NCBI Taxonomy" id="3074079"/>
    <lineage>
        <taxon>Bacteria</taxon>
        <taxon>Bacillati</taxon>
        <taxon>Actinomycetota</taxon>
        <taxon>Actinomycetes</taxon>
        <taxon>Micrococcales</taxon>
        <taxon>Micrococcaceae</taxon>
        <taxon>Nesterenkonia</taxon>
    </lineage>
</organism>
<proteinExistence type="predicted"/>
<reference evidence="1 2" key="1">
    <citation type="submission" date="2023-09" db="EMBL/GenBank/DDBJ databases">
        <title>Description of three actinobacteria isolated from air of manufacturing shop in a pharmaceutical factory.</title>
        <authorList>
            <person name="Zhang D.-F."/>
        </authorList>
    </citation>
    <scope>NUCLEOTIDE SEQUENCE [LARGE SCALE GENOMIC DNA]</scope>
    <source>
        <strain evidence="1 2">LY-0111</strain>
    </source>
</reference>
<evidence type="ECO:0000313" key="1">
    <source>
        <dbReference type="EMBL" id="MDR8020486.1"/>
    </source>
</evidence>
<dbReference type="Proteomes" id="UP001251870">
    <property type="component" value="Unassembled WGS sequence"/>
</dbReference>